<accession>A0A413VKV7</accession>
<comment type="caution">
    <text evidence="1">The sequence shown here is derived from an EMBL/GenBank/DDBJ whole genome shotgun (WGS) entry which is preliminary data.</text>
</comment>
<sequence length="138" mass="16046">MKIKVNSKDVLEIAKALKCGWLDTSKIESFKTLLEGYNPHREIKRDELNYYLDCLYKGWGYTPTNMEIVNETMLEGLPDELLEKWEKHIESNSVYRRIVKEAFFGLVAVKALGGKFEDLNPDFEPDFSFMEGEPPTFI</sequence>
<dbReference type="Proteomes" id="UP000284379">
    <property type="component" value="Unassembled WGS sequence"/>
</dbReference>
<protein>
    <submittedName>
        <fullName evidence="1">Uncharacterized protein</fullName>
    </submittedName>
</protein>
<dbReference type="EMBL" id="QSGO01000010">
    <property type="protein sequence ID" value="RHB34225.1"/>
    <property type="molecule type" value="Genomic_DNA"/>
</dbReference>
<organism evidence="1 2">
    <name type="scientific">Bacteroides nordii</name>
    <dbReference type="NCBI Taxonomy" id="291645"/>
    <lineage>
        <taxon>Bacteria</taxon>
        <taxon>Pseudomonadati</taxon>
        <taxon>Bacteroidota</taxon>
        <taxon>Bacteroidia</taxon>
        <taxon>Bacteroidales</taxon>
        <taxon>Bacteroidaceae</taxon>
        <taxon>Bacteroides</taxon>
    </lineage>
</organism>
<evidence type="ECO:0000313" key="2">
    <source>
        <dbReference type="Proteomes" id="UP000284379"/>
    </source>
</evidence>
<dbReference type="RefSeq" id="WP_122201761.1">
    <property type="nucleotide sequence ID" value="NZ_CABJFV010000010.1"/>
</dbReference>
<proteinExistence type="predicted"/>
<reference evidence="1 2" key="1">
    <citation type="submission" date="2018-08" db="EMBL/GenBank/DDBJ databases">
        <title>A genome reference for cultivated species of the human gut microbiota.</title>
        <authorList>
            <person name="Zou Y."/>
            <person name="Xue W."/>
            <person name="Luo G."/>
        </authorList>
    </citation>
    <scope>NUCLEOTIDE SEQUENCE [LARGE SCALE GENOMIC DNA]</scope>
    <source>
        <strain evidence="1 2">AM40-30BH</strain>
    </source>
</reference>
<evidence type="ECO:0000313" key="1">
    <source>
        <dbReference type="EMBL" id="RHB34225.1"/>
    </source>
</evidence>
<gene>
    <name evidence="1" type="ORF">DW888_13585</name>
</gene>
<dbReference type="AlphaFoldDB" id="A0A413VKV7"/>
<name>A0A413VKV7_9BACE</name>